<dbReference type="PANTHER" id="PTHR45228:SF4">
    <property type="entry name" value="LIPOPROTEIN"/>
    <property type="match status" value="1"/>
</dbReference>
<dbReference type="SMART" id="SM00448">
    <property type="entry name" value="REC"/>
    <property type="match status" value="1"/>
</dbReference>
<dbReference type="InterPro" id="IPR011006">
    <property type="entry name" value="CheY-like_superfamily"/>
</dbReference>
<dbReference type="PROSITE" id="PS51832">
    <property type="entry name" value="HD_GYP"/>
    <property type="match status" value="1"/>
</dbReference>
<proteinExistence type="predicted"/>
<name>A0A9D1X6E7_9FIRM</name>
<dbReference type="SUPFAM" id="SSF109604">
    <property type="entry name" value="HD-domain/PDEase-like"/>
    <property type="match status" value="1"/>
</dbReference>
<dbReference type="InterPro" id="IPR001789">
    <property type="entry name" value="Sig_transdc_resp-reg_receiver"/>
</dbReference>
<feature type="domain" description="HD-GYP" evidence="5">
    <location>
        <begin position="159"/>
        <end position="362"/>
    </location>
</feature>
<dbReference type="Pfam" id="PF00072">
    <property type="entry name" value="Response_reg"/>
    <property type="match status" value="1"/>
</dbReference>
<dbReference type="EMBL" id="DXEQ01000310">
    <property type="protein sequence ID" value="HIX73372.1"/>
    <property type="molecule type" value="Genomic_DNA"/>
</dbReference>
<accession>A0A9D1X6E7</accession>
<organism evidence="6 7">
    <name type="scientific">Candidatus Anaerobutyricum stercoripullorum</name>
    <dbReference type="NCBI Taxonomy" id="2838456"/>
    <lineage>
        <taxon>Bacteria</taxon>
        <taxon>Bacillati</taxon>
        <taxon>Bacillota</taxon>
        <taxon>Clostridia</taxon>
        <taxon>Lachnospirales</taxon>
        <taxon>Lachnospiraceae</taxon>
        <taxon>Anaerobutyricum</taxon>
    </lineage>
</organism>
<keyword evidence="3" id="KW-0597">Phosphoprotein</keyword>
<evidence type="ECO:0000259" key="4">
    <source>
        <dbReference type="PROSITE" id="PS50110"/>
    </source>
</evidence>
<feature type="domain" description="Response regulatory" evidence="4">
    <location>
        <begin position="15"/>
        <end position="132"/>
    </location>
</feature>
<dbReference type="SUPFAM" id="SSF52172">
    <property type="entry name" value="CheY-like"/>
    <property type="match status" value="1"/>
</dbReference>
<dbReference type="PANTHER" id="PTHR45228">
    <property type="entry name" value="CYCLIC DI-GMP PHOSPHODIESTERASE TM_0186-RELATED"/>
    <property type="match status" value="1"/>
</dbReference>
<evidence type="ECO:0000256" key="1">
    <source>
        <dbReference type="ARBA" id="ARBA00018672"/>
    </source>
</evidence>
<comment type="caution">
    <text evidence="6">The sequence shown here is derived from an EMBL/GenBank/DDBJ whole genome shotgun (WGS) entry which is preliminary data.</text>
</comment>
<feature type="modified residue" description="4-aspartylphosphate" evidence="3">
    <location>
        <position position="65"/>
    </location>
</feature>
<dbReference type="CDD" id="cd00077">
    <property type="entry name" value="HDc"/>
    <property type="match status" value="1"/>
</dbReference>
<dbReference type="InterPro" id="IPR037522">
    <property type="entry name" value="HD_GYP_dom"/>
</dbReference>
<evidence type="ECO:0000259" key="5">
    <source>
        <dbReference type="PROSITE" id="PS51832"/>
    </source>
</evidence>
<dbReference type="Gene3D" id="1.10.3210.10">
    <property type="entry name" value="Hypothetical protein af1432"/>
    <property type="match status" value="1"/>
</dbReference>
<evidence type="ECO:0000313" key="6">
    <source>
        <dbReference type="EMBL" id="HIX73372.1"/>
    </source>
</evidence>
<dbReference type="AlphaFoldDB" id="A0A9D1X6E7"/>
<dbReference type="GO" id="GO:0000160">
    <property type="term" value="P:phosphorelay signal transduction system"/>
    <property type="evidence" value="ECO:0007669"/>
    <property type="project" value="InterPro"/>
</dbReference>
<dbReference type="InterPro" id="IPR052020">
    <property type="entry name" value="Cyclic_di-GMP/3'3'-cGAMP_PDE"/>
</dbReference>
<protein>
    <recommendedName>
        <fullName evidence="1">Stage 0 sporulation protein A homolog</fullName>
    </recommendedName>
</protein>
<reference evidence="6" key="1">
    <citation type="journal article" date="2021" name="PeerJ">
        <title>Extensive microbial diversity within the chicken gut microbiome revealed by metagenomics and culture.</title>
        <authorList>
            <person name="Gilroy R."/>
            <person name="Ravi A."/>
            <person name="Getino M."/>
            <person name="Pursley I."/>
            <person name="Horton D.L."/>
            <person name="Alikhan N.F."/>
            <person name="Baker D."/>
            <person name="Gharbi K."/>
            <person name="Hall N."/>
            <person name="Watson M."/>
            <person name="Adriaenssens E.M."/>
            <person name="Foster-Nyarko E."/>
            <person name="Jarju S."/>
            <person name="Secka A."/>
            <person name="Antonio M."/>
            <person name="Oren A."/>
            <person name="Chaudhuri R.R."/>
            <person name="La Ragione R."/>
            <person name="Hildebrand F."/>
            <person name="Pallen M.J."/>
        </authorList>
    </citation>
    <scope>NUCLEOTIDE SEQUENCE</scope>
    <source>
        <strain evidence="6">ChiSxjej3B15-1167</strain>
    </source>
</reference>
<evidence type="ECO:0000256" key="3">
    <source>
        <dbReference type="PROSITE-ProRule" id="PRU00169"/>
    </source>
</evidence>
<dbReference type="PROSITE" id="PS50110">
    <property type="entry name" value="RESPONSE_REGULATORY"/>
    <property type="match status" value="1"/>
</dbReference>
<dbReference type="Proteomes" id="UP000886805">
    <property type="component" value="Unassembled WGS sequence"/>
</dbReference>
<reference evidence="6" key="2">
    <citation type="submission" date="2021-04" db="EMBL/GenBank/DDBJ databases">
        <authorList>
            <person name="Gilroy R."/>
        </authorList>
    </citation>
    <scope>NUCLEOTIDE SEQUENCE</scope>
    <source>
        <strain evidence="6">ChiSxjej3B15-1167</strain>
    </source>
</reference>
<evidence type="ECO:0000313" key="7">
    <source>
        <dbReference type="Proteomes" id="UP000886805"/>
    </source>
</evidence>
<dbReference type="Pfam" id="PF13487">
    <property type="entry name" value="HD_5"/>
    <property type="match status" value="1"/>
</dbReference>
<comment type="function">
    <text evidence="2">May play the central regulatory role in sporulation. It may be an element of the effector pathway responsible for the activation of sporulation genes in response to nutritional stress. Spo0A may act in concert with spo0H (a sigma factor) to control the expression of some genes that are critical to the sporulation process.</text>
</comment>
<evidence type="ECO:0000256" key="2">
    <source>
        <dbReference type="ARBA" id="ARBA00024867"/>
    </source>
</evidence>
<gene>
    <name evidence="6" type="ORF">H9849_10160</name>
</gene>
<dbReference type="Gene3D" id="3.40.50.2300">
    <property type="match status" value="1"/>
</dbReference>
<dbReference type="CDD" id="cd00156">
    <property type="entry name" value="REC"/>
    <property type="match status" value="1"/>
</dbReference>
<dbReference type="InterPro" id="IPR003607">
    <property type="entry name" value="HD/PDEase_dom"/>
</dbReference>
<sequence length="362" mass="41356">MEQVVHSAVYRSPQTILIVDDDEINRGILDNIFSEHYQVEEAENGRVGLEKILSAPEKYCAVLLDVMMPEMDGLETLRHLKKRELLDEIPVFLITAEANDAVMKESYQMGVMDVISKPVVPYVVMRRVNSVVELFRARRSLSNQVMVQQAELLKQAEQIIRLNKGMIEGLATAIEFRSAESGDHVRRIHDITKYMLKYTEWGEGLEDYVIDQIALASVMHDIGKIAIPDAVLNKPGRLTAEEFEVMKAHTIQGEQLLDKIPELRENTAYDYARDIARHHHERWDGRGYPDGLKGDEISPWSQIVSLADVYDALSCKRVYKDAFPREKVVEMIRDGSCGVFNPKLLDAFFSVEDEIVKMYQKA</sequence>